<feature type="non-terminal residue" evidence="4">
    <location>
        <position position="260"/>
    </location>
</feature>
<accession>X0VZ27</accession>
<dbReference type="SUPFAM" id="SSF51419">
    <property type="entry name" value="PLP-binding barrel"/>
    <property type="match status" value="1"/>
</dbReference>
<name>X0VZ27_9ZZZZ</name>
<dbReference type="GO" id="GO:0036088">
    <property type="term" value="P:D-serine catabolic process"/>
    <property type="evidence" value="ECO:0007669"/>
    <property type="project" value="TreeGrafter"/>
</dbReference>
<sequence>VGVDNIENVRQLSEAALADSTKINVAVELYMDTESCGLEIVDAKSFVKEMVKFKGVNFKGLWWHQGTLAGIRSWKERRKAHFEVLDKVAILKDELQDVGIDVEMLSGGYTCTWNITPEYPRLNNVEVQAGSYVFSDWCSHKFEGVEAFDYALTVLTRCISTPKQDQALFDFGINSCSDEHTANYRLIVGPKFKDLEGIKEIRQREEIAWALFEKPSRKIKVGDIFEVIPPHSDTTAKLYDKYYCIRNNKVETIWPNYGRG</sequence>
<evidence type="ECO:0000256" key="1">
    <source>
        <dbReference type="ARBA" id="ARBA00005323"/>
    </source>
</evidence>
<dbReference type="InterPro" id="IPR029066">
    <property type="entry name" value="PLP-binding_barrel"/>
</dbReference>
<dbReference type="EMBL" id="BARS01034551">
    <property type="protein sequence ID" value="GAG23550.1"/>
    <property type="molecule type" value="Genomic_DNA"/>
</dbReference>
<dbReference type="InterPro" id="IPR042208">
    <property type="entry name" value="D-ser_dehydrat-like_sf"/>
</dbReference>
<dbReference type="Gene3D" id="3.20.20.10">
    <property type="entry name" value="Alanine racemase"/>
    <property type="match status" value="1"/>
</dbReference>
<evidence type="ECO:0000313" key="4">
    <source>
        <dbReference type="EMBL" id="GAG23550.1"/>
    </source>
</evidence>
<dbReference type="AlphaFoldDB" id="X0VZ27"/>
<evidence type="ECO:0000259" key="3">
    <source>
        <dbReference type="SMART" id="SM01119"/>
    </source>
</evidence>
<reference evidence="4" key="1">
    <citation type="journal article" date="2014" name="Front. Microbiol.">
        <title>High frequency of phylogenetically diverse reductive dehalogenase-homologous genes in deep subseafloor sedimentary metagenomes.</title>
        <authorList>
            <person name="Kawai M."/>
            <person name="Futagami T."/>
            <person name="Toyoda A."/>
            <person name="Takaki Y."/>
            <person name="Nishi S."/>
            <person name="Hori S."/>
            <person name="Arai W."/>
            <person name="Tsubouchi T."/>
            <person name="Morono Y."/>
            <person name="Uchiyama I."/>
            <person name="Ito T."/>
            <person name="Fujiyama A."/>
            <person name="Inagaki F."/>
            <person name="Takami H."/>
        </authorList>
    </citation>
    <scope>NUCLEOTIDE SEQUENCE</scope>
    <source>
        <strain evidence="4">Expedition CK06-06</strain>
    </source>
</reference>
<dbReference type="Pfam" id="PF14031">
    <property type="entry name" value="D-ser_dehydrat"/>
    <property type="match status" value="1"/>
</dbReference>
<gene>
    <name evidence="4" type="ORF">S01H1_53362</name>
</gene>
<dbReference type="InterPro" id="IPR051466">
    <property type="entry name" value="D-amino_acid_metab_enzyme"/>
</dbReference>
<organism evidence="4">
    <name type="scientific">marine sediment metagenome</name>
    <dbReference type="NCBI Taxonomy" id="412755"/>
    <lineage>
        <taxon>unclassified sequences</taxon>
        <taxon>metagenomes</taxon>
        <taxon>ecological metagenomes</taxon>
    </lineage>
</organism>
<protein>
    <recommendedName>
        <fullName evidence="3">D-serine dehydratase-like domain-containing protein</fullName>
    </recommendedName>
</protein>
<comment type="caution">
    <text evidence="4">The sequence shown here is derived from an EMBL/GenBank/DDBJ whole genome shotgun (WGS) entry which is preliminary data.</text>
</comment>
<dbReference type="InterPro" id="IPR001608">
    <property type="entry name" value="Ala_racemase_N"/>
</dbReference>
<dbReference type="Gene3D" id="2.40.37.20">
    <property type="entry name" value="D-serine dehydratase-like domain"/>
    <property type="match status" value="1"/>
</dbReference>
<feature type="domain" description="D-serine dehydratase-like" evidence="3">
    <location>
        <begin position="151"/>
        <end position="246"/>
    </location>
</feature>
<dbReference type="PANTHER" id="PTHR28004">
    <property type="entry name" value="ZGC:162816-RELATED"/>
    <property type="match status" value="1"/>
</dbReference>
<dbReference type="SMART" id="SM01119">
    <property type="entry name" value="D-ser_dehydrat"/>
    <property type="match status" value="1"/>
</dbReference>
<dbReference type="Pfam" id="PF01168">
    <property type="entry name" value="Ala_racemase_N"/>
    <property type="match status" value="1"/>
</dbReference>
<proteinExistence type="inferred from homology"/>
<dbReference type="GO" id="GO:0008721">
    <property type="term" value="F:D-serine ammonia-lyase activity"/>
    <property type="evidence" value="ECO:0007669"/>
    <property type="project" value="TreeGrafter"/>
</dbReference>
<keyword evidence="2" id="KW-0456">Lyase</keyword>
<dbReference type="PANTHER" id="PTHR28004:SF2">
    <property type="entry name" value="D-SERINE DEHYDRATASE"/>
    <property type="match status" value="1"/>
</dbReference>
<comment type="similarity">
    <text evidence="1">Belongs to the DSD1 family.</text>
</comment>
<dbReference type="InterPro" id="IPR026956">
    <property type="entry name" value="D-ser_dehydrat-like_dom"/>
</dbReference>
<evidence type="ECO:0000256" key="2">
    <source>
        <dbReference type="ARBA" id="ARBA00023239"/>
    </source>
</evidence>
<feature type="non-terminal residue" evidence="4">
    <location>
        <position position="1"/>
    </location>
</feature>